<dbReference type="InterPro" id="IPR036890">
    <property type="entry name" value="HATPase_C_sf"/>
</dbReference>
<dbReference type="PANTHER" id="PTHR45528:SF10">
    <property type="entry name" value="METHYL-ACCEPTING CHEMOTAXIS PROTEIN"/>
    <property type="match status" value="1"/>
</dbReference>
<dbReference type="Pfam" id="PF00672">
    <property type="entry name" value="HAMP"/>
    <property type="match status" value="1"/>
</dbReference>
<dbReference type="CDD" id="cd06225">
    <property type="entry name" value="HAMP"/>
    <property type="match status" value="1"/>
</dbReference>
<dbReference type="SUPFAM" id="SSF55874">
    <property type="entry name" value="ATPase domain of HSP90 chaperone/DNA topoisomerase II/histidine kinase"/>
    <property type="match status" value="1"/>
</dbReference>
<dbReference type="SMART" id="SM00387">
    <property type="entry name" value="HATPase_c"/>
    <property type="match status" value="1"/>
</dbReference>
<dbReference type="Gene3D" id="6.10.340.10">
    <property type="match status" value="1"/>
</dbReference>
<evidence type="ECO:0000256" key="1">
    <source>
        <dbReference type="ARBA" id="ARBA00000085"/>
    </source>
</evidence>
<keyword evidence="18" id="KW-1185">Reference proteome</keyword>
<dbReference type="InterPro" id="IPR050398">
    <property type="entry name" value="HssS/ArlS-like"/>
</dbReference>
<evidence type="ECO:0000256" key="14">
    <source>
        <dbReference type="SAM" id="Phobius"/>
    </source>
</evidence>
<evidence type="ECO:0000256" key="10">
    <source>
        <dbReference type="ARBA" id="ARBA00022840"/>
    </source>
</evidence>
<evidence type="ECO:0000256" key="11">
    <source>
        <dbReference type="ARBA" id="ARBA00022989"/>
    </source>
</evidence>
<evidence type="ECO:0000256" key="7">
    <source>
        <dbReference type="ARBA" id="ARBA00022692"/>
    </source>
</evidence>
<accession>A0ABV5W2B1</accession>
<evidence type="ECO:0000256" key="5">
    <source>
        <dbReference type="ARBA" id="ARBA00022553"/>
    </source>
</evidence>
<keyword evidence="12" id="KW-0902">Two-component regulatory system</keyword>
<dbReference type="SMART" id="SM00388">
    <property type="entry name" value="HisKA"/>
    <property type="match status" value="1"/>
</dbReference>
<dbReference type="Pfam" id="PF00512">
    <property type="entry name" value="HisKA"/>
    <property type="match status" value="1"/>
</dbReference>
<dbReference type="RefSeq" id="WP_344909288.1">
    <property type="nucleotide sequence ID" value="NZ_BAAAYO010000008.1"/>
</dbReference>
<dbReference type="PROSITE" id="PS50109">
    <property type="entry name" value="HIS_KIN"/>
    <property type="match status" value="1"/>
</dbReference>
<dbReference type="InterPro" id="IPR003660">
    <property type="entry name" value="HAMP_dom"/>
</dbReference>
<dbReference type="SUPFAM" id="SSF47384">
    <property type="entry name" value="Homodimeric domain of signal transducing histidine kinase"/>
    <property type="match status" value="1"/>
</dbReference>
<feature type="transmembrane region" description="Helical" evidence="14">
    <location>
        <begin position="172"/>
        <end position="191"/>
    </location>
</feature>
<sequence length="488" mass="55080">MRLTIRMQFFIGLLLVFSLSLLLLNTFTGHFIDTSNERTIAADLLSLNENAGVYVKQTFMIHHFSQDETYYREMAPQLVDELQRVTASDIAAYTLAGELLEASDRKKFEAAGKDDLKRALDGETAYTLSYSDRAALAYYAYPVVVDGNTVGILRFVKDFSYLYEQGKRLKDVINMAAMSILGAAFLFSYWLSRNISVPIEKLTEASTAVTNGNLDVRVSFRRKDELGKLADNFNRMNGKIRGQIEQMEQDRDRLAELNRHRKRFYDNVTHELKTPITSILGYAQMIRRNGRDDEVFFEKGMTHIEEESRRLHDMVVKLLEQSGEGGDRESFDPLDLSPVLRDVCEGMTFKAARYKKKIRCRIETSLLVKGSAHRLRQLLINLIDNAINYGYPHSEIIVTARIAGSHLRMSVANEGEPMSTDMLGTVFEHSPQAEPSDIRVRGSRGLGLSICKSIADEHGGTIGIVSANGETRVTVTLPCLQPERRQPG</sequence>
<keyword evidence="6" id="KW-0808">Transferase</keyword>
<evidence type="ECO:0000256" key="2">
    <source>
        <dbReference type="ARBA" id="ARBA00004651"/>
    </source>
</evidence>
<proteinExistence type="predicted"/>
<evidence type="ECO:0000256" key="12">
    <source>
        <dbReference type="ARBA" id="ARBA00023012"/>
    </source>
</evidence>
<feature type="domain" description="HAMP" evidence="16">
    <location>
        <begin position="193"/>
        <end position="245"/>
    </location>
</feature>
<reference evidence="17 18" key="1">
    <citation type="submission" date="2024-09" db="EMBL/GenBank/DDBJ databases">
        <authorList>
            <person name="Sun Q."/>
            <person name="Mori K."/>
        </authorList>
    </citation>
    <scope>NUCLEOTIDE SEQUENCE [LARGE SCALE GENOMIC DNA]</scope>
    <source>
        <strain evidence="17 18">JCM 12520</strain>
    </source>
</reference>
<dbReference type="PROSITE" id="PS50885">
    <property type="entry name" value="HAMP"/>
    <property type="match status" value="1"/>
</dbReference>
<dbReference type="SMART" id="SM00304">
    <property type="entry name" value="HAMP"/>
    <property type="match status" value="1"/>
</dbReference>
<dbReference type="InterPro" id="IPR005467">
    <property type="entry name" value="His_kinase_dom"/>
</dbReference>
<comment type="subcellular location">
    <subcellularLocation>
        <location evidence="2">Cell membrane</location>
        <topology evidence="2">Multi-pass membrane protein</topology>
    </subcellularLocation>
</comment>
<dbReference type="InterPro" id="IPR036097">
    <property type="entry name" value="HisK_dim/P_sf"/>
</dbReference>
<feature type="domain" description="Histidine kinase" evidence="15">
    <location>
        <begin position="267"/>
        <end position="481"/>
    </location>
</feature>
<evidence type="ECO:0000259" key="15">
    <source>
        <dbReference type="PROSITE" id="PS50109"/>
    </source>
</evidence>
<dbReference type="CDD" id="cd00075">
    <property type="entry name" value="HATPase"/>
    <property type="match status" value="1"/>
</dbReference>
<dbReference type="EC" id="2.7.13.3" evidence="3"/>
<protein>
    <recommendedName>
        <fullName evidence="3">histidine kinase</fullName>
        <ecNumber evidence="3">2.7.13.3</ecNumber>
    </recommendedName>
</protein>
<evidence type="ECO:0000313" key="17">
    <source>
        <dbReference type="EMBL" id="MFB9754633.1"/>
    </source>
</evidence>
<evidence type="ECO:0000256" key="9">
    <source>
        <dbReference type="ARBA" id="ARBA00022777"/>
    </source>
</evidence>
<dbReference type="GO" id="GO:0016301">
    <property type="term" value="F:kinase activity"/>
    <property type="evidence" value="ECO:0007669"/>
    <property type="project" value="UniProtKB-KW"/>
</dbReference>
<comment type="catalytic activity">
    <reaction evidence="1">
        <text>ATP + protein L-histidine = ADP + protein N-phospho-L-histidine.</text>
        <dbReference type="EC" id="2.7.13.3"/>
    </reaction>
</comment>
<dbReference type="EMBL" id="JBHMAG010000016">
    <property type="protein sequence ID" value="MFB9754633.1"/>
    <property type="molecule type" value="Genomic_DNA"/>
</dbReference>
<gene>
    <name evidence="17" type="ORF">ACFFNY_23945</name>
</gene>
<evidence type="ECO:0000259" key="16">
    <source>
        <dbReference type="PROSITE" id="PS50885"/>
    </source>
</evidence>
<dbReference type="PANTHER" id="PTHR45528">
    <property type="entry name" value="SENSOR HISTIDINE KINASE CPXA"/>
    <property type="match status" value="1"/>
</dbReference>
<keyword evidence="11 14" id="KW-1133">Transmembrane helix</keyword>
<evidence type="ECO:0000256" key="3">
    <source>
        <dbReference type="ARBA" id="ARBA00012438"/>
    </source>
</evidence>
<dbReference type="InterPro" id="IPR003661">
    <property type="entry name" value="HisK_dim/P_dom"/>
</dbReference>
<keyword evidence="13 14" id="KW-0472">Membrane</keyword>
<evidence type="ECO:0000313" key="18">
    <source>
        <dbReference type="Proteomes" id="UP001589619"/>
    </source>
</evidence>
<keyword evidence="10" id="KW-0067">ATP-binding</keyword>
<keyword evidence="5" id="KW-0597">Phosphoprotein</keyword>
<evidence type="ECO:0000256" key="8">
    <source>
        <dbReference type="ARBA" id="ARBA00022741"/>
    </source>
</evidence>
<dbReference type="Gene3D" id="3.30.565.10">
    <property type="entry name" value="Histidine kinase-like ATPase, C-terminal domain"/>
    <property type="match status" value="1"/>
</dbReference>
<dbReference type="Pfam" id="PF02518">
    <property type="entry name" value="HATPase_c"/>
    <property type="match status" value="1"/>
</dbReference>
<name>A0ABV5W2B1_9BACL</name>
<keyword evidence="8" id="KW-0547">Nucleotide-binding</keyword>
<dbReference type="InterPro" id="IPR003594">
    <property type="entry name" value="HATPase_dom"/>
</dbReference>
<organism evidence="17 18">
    <name type="scientific">Paenibacillus hodogayensis</name>
    <dbReference type="NCBI Taxonomy" id="279208"/>
    <lineage>
        <taxon>Bacteria</taxon>
        <taxon>Bacillati</taxon>
        <taxon>Bacillota</taxon>
        <taxon>Bacilli</taxon>
        <taxon>Bacillales</taxon>
        <taxon>Paenibacillaceae</taxon>
        <taxon>Paenibacillus</taxon>
    </lineage>
</organism>
<dbReference type="CDD" id="cd00082">
    <property type="entry name" value="HisKA"/>
    <property type="match status" value="1"/>
</dbReference>
<evidence type="ECO:0000256" key="13">
    <source>
        <dbReference type="ARBA" id="ARBA00023136"/>
    </source>
</evidence>
<evidence type="ECO:0000256" key="4">
    <source>
        <dbReference type="ARBA" id="ARBA00022475"/>
    </source>
</evidence>
<comment type="caution">
    <text evidence="17">The sequence shown here is derived from an EMBL/GenBank/DDBJ whole genome shotgun (WGS) entry which is preliminary data.</text>
</comment>
<dbReference type="Gene3D" id="1.10.287.130">
    <property type="match status" value="1"/>
</dbReference>
<keyword evidence="4" id="KW-1003">Cell membrane</keyword>
<evidence type="ECO:0000256" key="6">
    <source>
        <dbReference type="ARBA" id="ARBA00022679"/>
    </source>
</evidence>
<dbReference type="Proteomes" id="UP001589619">
    <property type="component" value="Unassembled WGS sequence"/>
</dbReference>
<keyword evidence="9 17" id="KW-0418">Kinase</keyword>
<keyword evidence="7 14" id="KW-0812">Transmembrane</keyword>
<dbReference type="SUPFAM" id="SSF158472">
    <property type="entry name" value="HAMP domain-like"/>
    <property type="match status" value="1"/>
</dbReference>